<dbReference type="GO" id="GO:0008270">
    <property type="term" value="F:zinc ion binding"/>
    <property type="evidence" value="ECO:0007669"/>
    <property type="project" value="InterPro"/>
</dbReference>
<reference evidence="13 14" key="1">
    <citation type="submission" date="2015-01" db="EMBL/GenBank/DDBJ databases">
        <title>Evolution of Trichinella species and genotypes.</title>
        <authorList>
            <person name="Korhonen P.K."/>
            <person name="Edoardo P."/>
            <person name="Giuseppe L.R."/>
            <person name="Gasser R.B."/>
        </authorList>
    </citation>
    <scope>NUCLEOTIDE SEQUENCE [LARGE SCALE GENOMIC DNA]</scope>
    <source>
        <strain evidence="13">ISS417</strain>
    </source>
</reference>
<dbReference type="PANTHER" id="PTHR24118">
    <property type="entry name" value="POTE ANKYRIN DOMAIN"/>
    <property type="match status" value="1"/>
</dbReference>
<evidence type="ECO:0000256" key="1">
    <source>
        <dbReference type="ARBA" id="ARBA00001947"/>
    </source>
</evidence>
<dbReference type="Pfam" id="PF12796">
    <property type="entry name" value="Ank_2"/>
    <property type="match status" value="1"/>
</dbReference>
<comment type="function">
    <text evidence="2">This enzyme scavenges exogenous and endogenous cytidine and 2'-deoxycytidine for UMP synthesis.</text>
</comment>
<dbReference type="InterPro" id="IPR001496">
    <property type="entry name" value="SOCS_box"/>
</dbReference>
<dbReference type="SUPFAM" id="SSF53927">
    <property type="entry name" value="Cytidine deaminase-like"/>
    <property type="match status" value="1"/>
</dbReference>
<name>A0A0V0TL71_9BILA</name>
<dbReference type="Pfam" id="PF00248">
    <property type="entry name" value="Aldo_ket_red"/>
    <property type="match status" value="1"/>
</dbReference>
<evidence type="ECO:0000259" key="11">
    <source>
        <dbReference type="PROSITE" id="PS50225"/>
    </source>
</evidence>
<dbReference type="SMART" id="SM00248">
    <property type="entry name" value="ANK"/>
    <property type="match status" value="4"/>
</dbReference>
<gene>
    <name evidence="13" type="primary">secG</name>
    <name evidence="13" type="ORF">T05_1519</name>
</gene>
<feature type="repeat" description="ANK" evidence="10">
    <location>
        <begin position="427"/>
        <end position="459"/>
    </location>
</feature>
<dbReference type="GO" id="GO:0035556">
    <property type="term" value="P:intracellular signal transduction"/>
    <property type="evidence" value="ECO:0007669"/>
    <property type="project" value="InterPro"/>
</dbReference>
<dbReference type="PROSITE" id="PS50088">
    <property type="entry name" value="ANK_REPEAT"/>
    <property type="match status" value="4"/>
</dbReference>
<dbReference type="Pfam" id="PF00383">
    <property type="entry name" value="dCMP_cyt_deam_1"/>
    <property type="match status" value="1"/>
</dbReference>
<comment type="similarity">
    <text evidence="3">Belongs to the cytidine and deoxycytidylate deaminase family.</text>
</comment>
<dbReference type="STRING" id="144512.A0A0V0TL71"/>
<keyword evidence="14" id="KW-1185">Reference proteome</keyword>
<evidence type="ECO:0000256" key="6">
    <source>
        <dbReference type="ARBA" id="ARBA00022801"/>
    </source>
</evidence>
<protein>
    <recommendedName>
        <fullName evidence="4">cytidine deaminase</fullName>
        <ecNumber evidence="4">3.5.4.5</ecNumber>
    </recommendedName>
    <alternativeName>
        <fullName evidence="8">Cytidine aminohydrolase</fullName>
    </alternativeName>
</protein>
<dbReference type="Gene3D" id="3.40.140.10">
    <property type="entry name" value="Cytidine Deaminase, domain 2"/>
    <property type="match status" value="1"/>
</dbReference>
<dbReference type="InterPro" id="IPR002110">
    <property type="entry name" value="Ankyrin_rpt"/>
</dbReference>
<comment type="cofactor">
    <cofactor evidence="1">
        <name>Zn(2+)</name>
        <dbReference type="ChEBI" id="CHEBI:29105"/>
    </cofactor>
</comment>
<dbReference type="InterPro" id="IPR036036">
    <property type="entry name" value="SOCS_box-like_dom_sf"/>
</dbReference>
<comment type="catalytic activity">
    <reaction evidence="9">
        <text>cytidine + H2O + H(+) = uridine + NH4(+)</text>
        <dbReference type="Rhea" id="RHEA:16069"/>
        <dbReference type="ChEBI" id="CHEBI:15377"/>
        <dbReference type="ChEBI" id="CHEBI:15378"/>
        <dbReference type="ChEBI" id="CHEBI:16704"/>
        <dbReference type="ChEBI" id="CHEBI:17562"/>
        <dbReference type="ChEBI" id="CHEBI:28938"/>
        <dbReference type="EC" id="3.5.4.5"/>
    </reaction>
</comment>
<dbReference type="GO" id="GO:0072527">
    <property type="term" value="P:pyrimidine-containing compound metabolic process"/>
    <property type="evidence" value="ECO:0007669"/>
    <property type="project" value="UniProtKB-ARBA"/>
</dbReference>
<dbReference type="PROSITE" id="PS51747">
    <property type="entry name" value="CYT_DCMP_DEAMINASES_2"/>
    <property type="match status" value="1"/>
</dbReference>
<dbReference type="Proteomes" id="UP000055048">
    <property type="component" value="Unassembled WGS sequence"/>
</dbReference>
<dbReference type="InterPro" id="IPR002125">
    <property type="entry name" value="CMP_dCMP_dom"/>
</dbReference>
<evidence type="ECO:0000256" key="5">
    <source>
        <dbReference type="ARBA" id="ARBA00022723"/>
    </source>
</evidence>
<evidence type="ECO:0000313" key="13">
    <source>
        <dbReference type="EMBL" id="KRX39680.1"/>
    </source>
</evidence>
<dbReference type="AlphaFoldDB" id="A0A0V0TL71"/>
<evidence type="ECO:0000256" key="7">
    <source>
        <dbReference type="ARBA" id="ARBA00022833"/>
    </source>
</evidence>
<dbReference type="GO" id="GO:0005737">
    <property type="term" value="C:cytoplasm"/>
    <property type="evidence" value="ECO:0007669"/>
    <property type="project" value="TreeGrafter"/>
</dbReference>
<dbReference type="PROSITE" id="PS50225">
    <property type="entry name" value="SOCS"/>
    <property type="match status" value="1"/>
</dbReference>
<dbReference type="EMBL" id="JYDJ01000225">
    <property type="protein sequence ID" value="KRX39680.1"/>
    <property type="molecule type" value="Genomic_DNA"/>
</dbReference>
<proteinExistence type="inferred from homology"/>
<evidence type="ECO:0000256" key="10">
    <source>
        <dbReference type="PROSITE-ProRule" id="PRU00023"/>
    </source>
</evidence>
<dbReference type="InterPro" id="IPR036812">
    <property type="entry name" value="NAD(P)_OxRdtase_dom_sf"/>
</dbReference>
<dbReference type="SUPFAM" id="SSF51430">
    <property type="entry name" value="NAD(P)-linked oxidoreductase"/>
    <property type="match status" value="1"/>
</dbReference>
<keyword evidence="10" id="KW-0040">ANK repeat</keyword>
<comment type="caution">
    <text evidence="13">The sequence shown here is derived from an EMBL/GenBank/DDBJ whole genome shotgun (WGS) entry which is preliminary data.</text>
</comment>
<dbReference type="InterPro" id="IPR016193">
    <property type="entry name" value="Cytidine_deaminase-like"/>
</dbReference>
<dbReference type="SMART" id="SM00969">
    <property type="entry name" value="SOCS_box"/>
    <property type="match status" value="1"/>
</dbReference>
<dbReference type="SUPFAM" id="SSF158235">
    <property type="entry name" value="SOCS box-like"/>
    <property type="match status" value="1"/>
</dbReference>
<dbReference type="FunFam" id="3.40.140.10:FF:000008">
    <property type="entry name" value="Cytidine deaminase"/>
    <property type="match status" value="1"/>
</dbReference>
<dbReference type="SUPFAM" id="SSF48403">
    <property type="entry name" value="Ankyrin repeat"/>
    <property type="match status" value="1"/>
</dbReference>
<dbReference type="GO" id="GO:0055086">
    <property type="term" value="P:nucleobase-containing small molecule metabolic process"/>
    <property type="evidence" value="ECO:0007669"/>
    <property type="project" value="UniProtKB-ARBA"/>
</dbReference>
<dbReference type="Gene3D" id="3.20.20.100">
    <property type="entry name" value="NADP-dependent oxidoreductase domain"/>
    <property type="match status" value="1"/>
</dbReference>
<dbReference type="PROSITE" id="PS00903">
    <property type="entry name" value="CYT_DCMP_DEAMINASES_1"/>
    <property type="match status" value="1"/>
</dbReference>
<dbReference type="CDD" id="cd01283">
    <property type="entry name" value="cytidine_deaminase"/>
    <property type="match status" value="1"/>
</dbReference>
<dbReference type="OrthoDB" id="5596051at2759"/>
<dbReference type="Pfam" id="PF07525">
    <property type="entry name" value="SOCS_box"/>
    <property type="match status" value="1"/>
</dbReference>
<feature type="domain" description="SOCS box" evidence="11">
    <location>
        <begin position="632"/>
        <end position="687"/>
    </location>
</feature>
<dbReference type="GO" id="GO:0005634">
    <property type="term" value="C:nucleus"/>
    <property type="evidence" value="ECO:0007669"/>
    <property type="project" value="TreeGrafter"/>
</dbReference>
<dbReference type="NCBIfam" id="NF004064">
    <property type="entry name" value="PRK05578.1"/>
    <property type="match status" value="1"/>
</dbReference>
<evidence type="ECO:0000256" key="4">
    <source>
        <dbReference type="ARBA" id="ARBA00012783"/>
    </source>
</evidence>
<dbReference type="InterPro" id="IPR016192">
    <property type="entry name" value="APOBEC/CMP_deaminase_Zn-bd"/>
</dbReference>
<evidence type="ECO:0000256" key="9">
    <source>
        <dbReference type="ARBA" id="ARBA00049558"/>
    </source>
</evidence>
<dbReference type="Gene3D" id="1.10.750.20">
    <property type="entry name" value="SOCS box"/>
    <property type="match status" value="1"/>
</dbReference>
<dbReference type="InterPro" id="IPR023210">
    <property type="entry name" value="NADP_OxRdtase_dom"/>
</dbReference>
<organism evidence="13 14">
    <name type="scientific">Trichinella murrelli</name>
    <dbReference type="NCBI Taxonomy" id="144512"/>
    <lineage>
        <taxon>Eukaryota</taxon>
        <taxon>Metazoa</taxon>
        <taxon>Ecdysozoa</taxon>
        <taxon>Nematoda</taxon>
        <taxon>Enoplea</taxon>
        <taxon>Dorylaimia</taxon>
        <taxon>Trichinellida</taxon>
        <taxon>Trichinellidae</taxon>
        <taxon>Trichinella</taxon>
    </lineage>
</organism>
<feature type="repeat" description="ANK" evidence="10">
    <location>
        <begin position="530"/>
        <end position="562"/>
    </location>
</feature>
<evidence type="ECO:0000256" key="3">
    <source>
        <dbReference type="ARBA" id="ARBA00006576"/>
    </source>
</evidence>
<keyword evidence="5" id="KW-0479">Metal-binding</keyword>
<evidence type="ECO:0000256" key="2">
    <source>
        <dbReference type="ARBA" id="ARBA00003949"/>
    </source>
</evidence>
<dbReference type="PANTHER" id="PTHR24118:SF99">
    <property type="entry name" value="POTE ANKYRIN DOMAIN FAMILY MEMBER 3C-RELATED"/>
    <property type="match status" value="1"/>
</dbReference>
<feature type="repeat" description="ANK" evidence="10">
    <location>
        <begin position="493"/>
        <end position="529"/>
    </location>
</feature>
<dbReference type="Pfam" id="PF13637">
    <property type="entry name" value="Ank_4"/>
    <property type="match status" value="1"/>
</dbReference>
<keyword evidence="7" id="KW-0862">Zinc</keyword>
<dbReference type="PROSITE" id="PS50297">
    <property type="entry name" value="ANK_REP_REGION"/>
    <property type="match status" value="3"/>
</dbReference>
<feature type="repeat" description="ANK" evidence="10">
    <location>
        <begin position="460"/>
        <end position="492"/>
    </location>
</feature>
<accession>A0A0V0TL71</accession>
<dbReference type="Gene3D" id="1.25.40.20">
    <property type="entry name" value="Ankyrin repeat-containing domain"/>
    <property type="match status" value="1"/>
</dbReference>
<sequence>MVNLLDFLKNANQFRVHTGDITSGETFRSRDFSDPSAELVESLRIQLARWQMEPSDPLDESKFALIKNWKSLEKLNVKMHENLINKVVVKVFLSSPDPEAVRVCTESALNELHLQAVDQVIVALPPFQYSKSKLPLAKQFELVWPAIEELHKRGLIHEAGVADLNDKDLQALFDRLQGRLKPKVAQVKGCNFTKELTDYAKSKGISLICHVDPHPFLTDKQVNDLFVDCFQIPEKLAGSWKAIYACRYTVMDQCRSVIVAKGYLQQAKMDSSISQLILDSISAKEFSYSPYSKFRVGAALLCRDGTVYKGCNIENCSYGLSVCAERTALLKAVSEGQKQFKAIAINTDIDQFPTPCGACRQFLFEATMGEQQSQLWRRREIDVPVLLRMPSSVRDLHIAVMRNDMNLLMRVDVNYPWWDHENPSAKNGLTALEEAIALNHLSIAKALIEAGANVLFVNVNGSSTLHKAAYHGRQAMIELLASSGAQVNHCDYNGNTPLHILCLNALIHNNVKCVSTMLQYGGKVNTRNLECATPLHYAAACGAAKIAELLIKWKADPDMMDRKSFTPFYYCVLPIINRGFQGTTADIREMLRRQLSCIKVLLNAGCDSLGFATWMLSYQKSIPEDGEFKCWLAKSSPESLKHLCRVFIQNRLRCNKTRQQNLCTNKTINQFDIPNTLKAYLRRRVID</sequence>
<dbReference type="EC" id="3.5.4.5" evidence="4"/>
<evidence type="ECO:0000256" key="8">
    <source>
        <dbReference type="ARBA" id="ARBA00032005"/>
    </source>
</evidence>
<keyword evidence="6" id="KW-0378">Hydrolase</keyword>
<evidence type="ECO:0000259" key="12">
    <source>
        <dbReference type="PROSITE" id="PS51747"/>
    </source>
</evidence>
<dbReference type="InterPro" id="IPR036770">
    <property type="entry name" value="Ankyrin_rpt-contain_sf"/>
</dbReference>
<feature type="domain" description="CMP/dCMP-type deaminase" evidence="12">
    <location>
        <begin position="271"/>
        <end position="394"/>
    </location>
</feature>
<evidence type="ECO:0000313" key="14">
    <source>
        <dbReference type="Proteomes" id="UP000055048"/>
    </source>
</evidence>
<dbReference type="GO" id="GO:0004126">
    <property type="term" value="F:cytidine deaminase activity"/>
    <property type="evidence" value="ECO:0007669"/>
    <property type="project" value="UniProtKB-EC"/>
</dbReference>